<dbReference type="OrthoDB" id="5308219at2759"/>
<sequence>MAQHFGGIHDGQSNILPKILRGLVLLPQIKHLKSANVFIEDDVTGSHTLPDETFARTIVQPVLENVEKFSRLANLEISGQENLTPAFGSTIKAIRPSFIGQDNKRMNRTRTFSLRITGARRVWTGVPNPTEEFHRNKGFLDALNENSVTMVDFDLTDDWGWNLDHISEFLIRQARTLKAMRLRGIGDTVNTWQLLDRMGRRGCRMRGLDLENRHVHHPPVVFEPTAWAFKSGLLKKLRYLAVEGFQGITNSTTNYHMIDPTSFSILLKHNLFGGKSTGRFTPPIKTLVLNRTTTGTKVPEQIGAFVMHLAPTLTTLELAYLSNEASTGDFTSLIPFREQGRYKFIEVLMKLTQLKRLKAVGYAAEVLLCSCIDPTQADDAPDQGVNMGNVSRPRSPPRPSTPVGHNSSANVADMGSPNFYNHSTPPPPLQYQPVTRVMLPSSHRRALSTQNPPAFRLFTNTWRSSLEELQLMPSGQTVFTVHGGLVDDTLWLFTQPQKLRLFTLLFGALDNGAEGDEEGLLLRQWHFNGVGDDDDDQRSSSSGIETGDLQQVNTPGKITPDGVLRFVNALPRMTLLRERTVMQKFWIGRRFMNPERSGPGDSRVAENEKWPQWAVHIAETMKDKGMEFVLA</sequence>
<organism evidence="2 3">
    <name type="scientific">Terfezia boudieri ATCC MYA-4762</name>
    <dbReference type="NCBI Taxonomy" id="1051890"/>
    <lineage>
        <taxon>Eukaryota</taxon>
        <taxon>Fungi</taxon>
        <taxon>Dikarya</taxon>
        <taxon>Ascomycota</taxon>
        <taxon>Pezizomycotina</taxon>
        <taxon>Pezizomycetes</taxon>
        <taxon>Pezizales</taxon>
        <taxon>Pezizaceae</taxon>
        <taxon>Terfezia</taxon>
    </lineage>
</organism>
<dbReference type="AlphaFoldDB" id="A0A3N4M879"/>
<keyword evidence="3" id="KW-1185">Reference proteome</keyword>
<feature type="region of interest" description="Disordered" evidence="1">
    <location>
        <begin position="378"/>
        <end position="427"/>
    </location>
</feature>
<dbReference type="EMBL" id="ML121535">
    <property type="protein sequence ID" value="RPB26135.1"/>
    <property type="molecule type" value="Genomic_DNA"/>
</dbReference>
<feature type="region of interest" description="Disordered" evidence="1">
    <location>
        <begin position="532"/>
        <end position="556"/>
    </location>
</feature>
<evidence type="ECO:0000313" key="3">
    <source>
        <dbReference type="Proteomes" id="UP000267821"/>
    </source>
</evidence>
<gene>
    <name evidence="2" type="ORF">L211DRAFT_900835</name>
</gene>
<evidence type="ECO:0000313" key="2">
    <source>
        <dbReference type="EMBL" id="RPB26135.1"/>
    </source>
</evidence>
<name>A0A3N4M879_9PEZI</name>
<evidence type="ECO:0000256" key="1">
    <source>
        <dbReference type="SAM" id="MobiDB-lite"/>
    </source>
</evidence>
<dbReference type="Proteomes" id="UP000267821">
    <property type="component" value="Unassembled WGS sequence"/>
</dbReference>
<accession>A0A3N4M879</accession>
<reference evidence="2 3" key="1">
    <citation type="journal article" date="2018" name="Nat. Ecol. Evol.">
        <title>Pezizomycetes genomes reveal the molecular basis of ectomycorrhizal truffle lifestyle.</title>
        <authorList>
            <person name="Murat C."/>
            <person name="Payen T."/>
            <person name="Noel B."/>
            <person name="Kuo A."/>
            <person name="Morin E."/>
            <person name="Chen J."/>
            <person name="Kohler A."/>
            <person name="Krizsan K."/>
            <person name="Balestrini R."/>
            <person name="Da Silva C."/>
            <person name="Montanini B."/>
            <person name="Hainaut M."/>
            <person name="Levati E."/>
            <person name="Barry K.W."/>
            <person name="Belfiori B."/>
            <person name="Cichocki N."/>
            <person name="Clum A."/>
            <person name="Dockter R.B."/>
            <person name="Fauchery L."/>
            <person name="Guy J."/>
            <person name="Iotti M."/>
            <person name="Le Tacon F."/>
            <person name="Lindquist E.A."/>
            <person name="Lipzen A."/>
            <person name="Malagnac F."/>
            <person name="Mello A."/>
            <person name="Molinier V."/>
            <person name="Miyauchi S."/>
            <person name="Poulain J."/>
            <person name="Riccioni C."/>
            <person name="Rubini A."/>
            <person name="Sitrit Y."/>
            <person name="Splivallo R."/>
            <person name="Traeger S."/>
            <person name="Wang M."/>
            <person name="Zifcakova L."/>
            <person name="Wipf D."/>
            <person name="Zambonelli A."/>
            <person name="Paolocci F."/>
            <person name="Nowrousian M."/>
            <person name="Ottonello S."/>
            <person name="Baldrian P."/>
            <person name="Spatafora J.W."/>
            <person name="Henrissat B."/>
            <person name="Nagy L.G."/>
            <person name="Aury J.M."/>
            <person name="Wincker P."/>
            <person name="Grigoriev I.V."/>
            <person name="Bonfante P."/>
            <person name="Martin F.M."/>
        </authorList>
    </citation>
    <scope>NUCLEOTIDE SEQUENCE [LARGE SCALE GENOMIC DNA]</scope>
    <source>
        <strain evidence="2 3">ATCC MYA-4762</strain>
    </source>
</reference>
<protein>
    <submittedName>
        <fullName evidence="2">Uncharacterized protein</fullName>
    </submittedName>
</protein>
<proteinExistence type="predicted"/>
<dbReference type="InParanoid" id="A0A3N4M879"/>